<organism evidence="2 3">
    <name type="scientific">Novispirillum itersonii</name>
    <name type="common">Aquaspirillum itersonii</name>
    <dbReference type="NCBI Taxonomy" id="189"/>
    <lineage>
        <taxon>Bacteria</taxon>
        <taxon>Pseudomonadati</taxon>
        <taxon>Pseudomonadota</taxon>
        <taxon>Alphaproteobacteria</taxon>
        <taxon>Rhodospirillales</taxon>
        <taxon>Novispirillaceae</taxon>
        <taxon>Novispirillum</taxon>
    </lineage>
</organism>
<accession>A0A7W9ZFB5</accession>
<comment type="caution">
    <text evidence="2">The sequence shown here is derived from an EMBL/GenBank/DDBJ whole genome shotgun (WGS) entry which is preliminary data.</text>
</comment>
<dbReference type="RefSeq" id="WP_184261291.1">
    <property type="nucleotide sequence ID" value="NZ_JACIIX010000001.1"/>
</dbReference>
<protein>
    <submittedName>
        <fullName evidence="2">Uncharacterized protein</fullName>
    </submittedName>
</protein>
<name>A0A7W9ZFB5_NOVIT</name>
<dbReference type="EMBL" id="JACIIX010000001">
    <property type="protein sequence ID" value="MBB6209234.1"/>
    <property type="molecule type" value="Genomic_DNA"/>
</dbReference>
<gene>
    <name evidence="2" type="ORF">FHS48_000615</name>
</gene>
<proteinExistence type="predicted"/>
<evidence type="ECO:0000256" key="1">
    <source>
        <dbReference type="SAM" id="Coils"/>
    </source>
</evidence>
<evidence type="ECO:0000313" key="3">
    <source>
        <dbReference type="Proteomes" id="UP000544872"/>
    </source>
</evidence>
<keyword evidence="3" id="KW-1185">Reference proteome</keyword>
<evidence type="ECO:0000313" key="2">
    <source>
        <dbReference type="EMBL" id="MBB6209234.1"/>
    </source>
</evidence>
<dbReference type="AlphaFoldDB" id="A0A7W9ZFB5"/>
<sequence>MSLSALAPYTSAVPRLAPYVSFAVSRHLLAEQIRGVMAARDALNAALIAVAALETAFNAGQIDRASRDRKQADLRLDDLLDTVLRVEAEQLVLEEVFSRAASYAMDRVICYHVRRFLDIAGVLPADRSCRDDLLVMAQVVRRYLEDDQSDLQDMAVRSAWDALRRHIRPVRAG</sequence>
<keyword evidence="1" id="KW-0175">Coiled coil</keyword>
<reference evidence="2 3" key="1">
    <citation type="submission" date="2020-08" db="EMBL/GenBank/DDBJ databases">
        <title>Genomic Encyclopedia of Type Strains, Phase IV (KMG-IV): sequencing the most valuable type-strain genomes for metagenomic binning, comparative biology and taxonomic classification.</title>
        <authorList>
            <person name="Goeker M."/>
        </authorList>
    </citation>
    <scope>NUCLEOTIDE SEQUENCE [LARGE SCALE GENOMIC DNA]</scope>
    <source>
        <strain evidence="2 3">DSM 11590</strain>
    </source>
</reference>
<dbReference type="Proteomes" id="UP000544872">
    <property type="component" value="Unassembled WGS sequence"/>
</dbReference>
<feature type="coiled-coil region" evidence="1">
    <location>
        <begin position="62"/>
        <end position="89"/>
    </location>
</feature>